<protein>
    <submittedName>
        <fullName evidence="7">Fructosyl amino acid oxidase</fullName>
    </submittedName>
</protein>
<dbReference type="InterPro" id="IPR006076">
    <property type="entry name" value="FAD-dep_OxRdtase"/>
</dbReference>
<dbReference type="GO" id="GO:0050660">
    <property type="term" value="F:flavin adenine dinucleotide binding"/>
    <property type="evidence" value="ECO:0007669"/>
    <property type="project" value="InterPro"/>
</dbReference>
<evidence type="ECO:0000256" key="1">
    <source>
        <dbReference type="ARBA" id="ARBA00001974"/>
    </source>
</evidence>
<dbReference type="Pfam" id="PF01266">
    <property type="entry name" value="DAO"/>
    <property type="match status" value="1"/>
</dbReference>
<dbReference type="GO" id="GO:0051698">
    <property type="term" value="F:saccharopine oxidase activity"/>
    <property type="evidence" value="ECO:0007669"/>
    <property type="project" value="TreeGrafter"/>
</dbReference>
<dbReference type="OrthoDB" id="2219495at2759"/>
<evidence type="ECO:0000256" key="3">
    <source>
        <dbReference type="ARBA" id="ARBA00022630"/>
    </source>
</evidence>
<evidence type="ECO:0000313" key="7">
    <source>
        <dbReference type="EMBL" id="KAF2009265.1"/>
    </source>
</evidence>
<comment type="similarity">
    <text evidence="2">Belongs to the MSOX/MTOX family.</text>
</comment>
<keyword evidence="3" id="KW-0285">Flavoprotein</keyword>
<dbReference type="GeneID" id="54281415"/>
<dbReference type="Gene3D" id="3.50.50.60">
    <property type="entry name" value="FAD/NAD(P)-binding domain"/>
    <property type="match status" value="1"/>
</dbReference>
<proteinExistence type="inferred from homology"/>
<evidence type="ECO:0000256" key="2">
    <source>
        <dbReference type="ARBA" id="ARBA00010989"/>
    </source>
</evidence>
<gene>
    <name evidence="7" type="ORF">BU24DRAFT_358995</name>
</gene>
<reference evidence="7" key="1">
    <citation type="journal article" date="2020" name="Stud. Mycol.">
        <title>101 Dothideomycetes genomes: a test case for predicting lifestyles and emergence of pathogens.</title>
        <authorList>
            <person name="Haridas S."/>
            <person name="Albert R."/>
            <person name="Binder M."/>
            <person name="Bloem J."/>
            <person name="Labutti K."/>
            <person name="Salamov A."/>
            <person name="Andreopoulos B."/>
            <person name="Baker S."/>
            <person name="Barry K."/>
            <person name="Bills G."/>
            <person name="Bluhm B."/>
            <person name="Cannon C."/>
            <person name="Castanera R."/>
            <person name="Culley D."/>
            <person name="Daum C."/>
            <person name="Ezra D."/>
            <person name="Gonzalez J."/>
            <person name="Henrissat B."/>
            <person name="Kuo A."/>
            <person name="Liang C."/>
            <person name="Lipzen A."/>
            <person name="Lutzoni F."/>
            <person name="Magnuson J."/>
            <person name="Mondo S."/>
            <person name="Nolan M."/>
            <person name="Ohm R."/>
            <person name="Pangilinan J."/>
            <person name="Park H.-J."/>
            <person name="Ramirez L."/>
            <person name="Alfaro M."/>
            <person name="Sun H."/>
            <person name="Tritt A."/>
            <person name="Yoshinaga Y."/>
            <person name="Zwiers L.-H."/>
            <person name="Turgeon B."/>
            <person name="Goodwin S."/>
            <person name="Spatafora J."/>
            <person name="Crous P."/>
            <person name="Grigoriev I."/>
        </authorList>
    </citation>
    <scope>NUCLEOTIDE SEQUENCE</scope>
    <source>
        <strain evidence="7">CBS 175.79</strain>
    </source>
</reference>
<dbReference type="GO" id="GO:0008115">
    <property type="term" value="F:sarcosine oxidase activity"/>
    <property type="evidence" value="ECO:0007669"/>
    <property type="project" value="TreeGrafter"/>
</dbReference>
<dbReference type="EMBL" id="ML978079">
    <property type="protein sequence ID" value="KAF2009265.1"/>
    <property type="molecule type" value="Genomic_DNA"/>
</dbReference>
<organism evidence="7 8">
    <name type="scientific">Aaosphaeria arxii CBS 175.79</name>
    <dbReference type="NCBI Taxonomy" id="1450172"/>
    <lineage>
        <taxon>Eukaryota</taxon>
        <taxon>Fungi</taxon>
        <taxon>Dikarya</taxon>
        <taxon>Ascomycota</taxon>
        <taxon>Pezizomycotina</taxon>
        <taxon>Dothideomycetes</taxon>
        <taxon>Pleosporomycetidae</taxon>
        <taxon>Pleosporales</taxon>
        <taxon>Pleosporales incertae sedis</taxon>
        <taxon>Aaosphaeria</taxon>
    </lineage>
</organism>
<comment type="cofactor">
    <cofactor evidence="1">
        <name>FAD</name>
        <dbReference type="ChEBI" id="CHEBI:57692"/>
    </cofactor>
</comment>
<accession>A0A6A5X894</accession>
<dbReference type="PANTHER" id="PTHR10961">
    <property type="entry name" value="PEROXISOMAL SARCOSINE OXIDASE"/>
    <property type="match status" value="1"/>
</dbReference>
<dbReference type="SUPFAM" id="SSF51905">
    <property type="entry name" value="FAD/NAD(P)-binding domain"/>
    <property type="match status" value="1"/>
</dbReference>
<sequence>MATTSRKDTKVIVVGGGGTMGSSTALHLLRSGYTPSNITVLDTYPIPSAQSAGNDLNKIMGIRLRNKVDLQLSLEARQMWTNDELFKPFFHNTGRLDCAHTESGLAELKEAYQRLLNAGVGLENTTEWLNNEEEILKKMPLLERENIKGWKAVFSKDGGWLAAAQAINAIGEECQRQGVKFGFGGAGTFKKPLFSQNDSSDCVGVETADGTQYYADKVVLATGAWSPALVDLEDQCCSKAWVYAKIHLTPSEALPYADTPVVYNPDIGFFFEPDASGVIKICDEFPGFTHNVLHQPYGAASPRKISVPRSHAAHPTDTYPDESEVRIRKALEVFLPSFVQKPLFDRALCWCNDTPDAALLVCEHPRWKNFVLATGDSGHTFKLLPNIGSHVVELLEGRLSAELAEAWRWRPGSGDAVKSRRAARAKDLGDLKGWKHDAREKL</sequence>
<keyword evidence="4" id="KW-0274">FAD</keyword>
<name>A0A6A5X894_9PLEO</name>
<dbReference type="InterPro" id="IPR045170">
    <property type="entry name" value="MTOX"/>
</dbReference>
<evidence type="ECO:0000256" key="5">
    <source>
        <dbReference type="ARBA" id="ARBA00023002"/>
    </source>
</evidence>
<keyword evidence="5" id="KW-0560">Oxidoreductase</keyword>
<dbReference type="RefSeq" id="XP_033377604.1">
    <property type="nucleotide sequence ID" value="XM_033524018.1"/>
</dbReference>
<evidence type="ECO:0000259" key="6">
    <source>
        <dbReference type="Pfam" id="PF01266"/>
    </source>
</evidence>
<evidence type="ECO:0000313" key="8">
    <source>
        <dbReference type="Proteomes" id="UP000799778"/>
    </source>
</evidence>
<dbReference type="PANTHER" id="PTHR10961:SF26">
    <property type="entry name" value="L-SACCHAROPINE OXIDASE"/>
    <property type="match status" value="1"/>
</dbReference>
<dbReference type="Proteomes" id="UP000799778">
    <property type="component" value="Unassembled WGS sequence"/>
</dbReference>
<dbReference type="InterPro" id="IPR036188">
    <property type="entry name" value="FAD/NAD-bd_sf"/>
</dbReference>
<keyword evidence="8" id="KW-1185">Reference proteome</keyword>
<dbReference type="AlphaFoldDB" id="A0A6A5X894"/>
<feature type="domain" description="FAD dependent oxidoreductase" evidence="6">
    <location>
        <begin position="11"/>
        <end position="394"/>
    </location>
</feature>
<dbReference type="Gene3D" id="3.30.9.10">
    <property type="entry name" value="D-Amino Acid Oxidase, subunit A, domain 2"/>
    <property type="match status" value="1"/>
</dbReference>
<evidence type="ECO:0000256" key="4">
    <source>
        <dbReference type="ARBA" id="ARBA00022827"/>
    </source>
</evidence>